<sequence length="378" mass="42590">MRSETPTLLQAKSWLKSKLQIIKPQISEDVLISILVCLISGDKHLILTCEQENIEELKTMTEQVFHHVFGLTSTTIICDASQNTTEFTNDLSITESNLTDESHNDNSEHMIIDVGEYGSWKNVHELLIVPKKLLFHINTTMMIGGGSSPRKNMIHNSSHINQQPQPSPVTPSEYTFSKKKHESTTTTSNYELHSPFISNSRKLANAVIIENLSEANECIYAFIMDEMDRFFINYTYEGGGGIGKSPMGFNLCNRKGPIIRTTELDSLSENMETVTIHNDIQRYMRDIVVGLRTHRLVKGGLTAPLAAIFDRNYATPELVLFASEKVFSHRLILRDIVDDKSLMYGTKAMTLIRLRSNSKITMPSDVVADVLQAVWPPV</sequence>
<protein>
    <submittedName>
        <fullName evidence="1">11423_t:CDS:1</fullName>
    </submittedName>
</protein>
<gene>
    <name evidence="1" type="ORF">DEBURN_LOCUS5881</name>
</gene>
<name>A0A9N9ADT1_9GLOM</name>
<dbReference type="OrthoDB" id="5582146at2759"/>
<evidence type="ECO:0000313" key="1">
    <source>
        <dbReference type="EMBL" id="CAG8525548.1"/>
    </source>
</evidence>
<evidence type="ECO:0000313" key="2">
    <source>
        <dbReference type="Proteomes" id="UP000789706"/>
    </source>
</evidence>
<proteinExistence type="predicted"/>
<dbReference type="AlphaFoldDB" id="A0A9N9ADT1"/>
<accession>A0A9N9ADT1</accession>
<reference evidence="1" key="1">
    <citation type="submission" date="2021-06" db="EMBL/GenBank/DDBJ databases">
        <authorList>
            <person name="Kallberg Y."/>
            <person name="Tangrot J."/>
            <person name="Rosling A."/>
        </authorList>
    </citation>
    <scope>NUCLEOTIDE SEQUENCE</scope>
    <source>
        <strain evidence="1">AZ414A</strain>
    </source>
</reference>
<dbReference type="EMBL" id="CAJVPK010000553">
    <property type="protein sequence ID" value="CAG8525548.1"/>
    <property type="molecule type" value="Genomic_DNA"/>
</dbReference>
<dbReference type="Proteomes" id="UP000789706">
    <property type="component" value="Unassembled WGS sequence"/>
</dbReference>
<keyword evidence="2" id="KW-1185">Reference proteome</keyword>
<comment type="caution">
    <text evidence="1">The sequence shown here is derived from an EMBL/GenBank/DDBJ whole genome shotgun (WGS) entry which is preliminary data.</text>
</comment>
<organism evidence="1 2">
    <name type="scientific">Diversispora eburnea</name>
    <dbReference type="NCBI Taxonomy" id="1213867"/>
    <lineage>
        <taxon>Eukaryota</taxon>
        <taxon>Fungi</taxon>
        <taxon>Fungi incertae sedis</taxon>
        <taxon>Mucoromycota</taxon>
        <taxon>Glomeromycotina</taxon>
        <taxon>Glomeromycetes</taxon>
        <taxon>Diversisporales</taxon>
        <taxon>Diversisporaceae</taxon>
        <taxon>Diversispora</taxon>
    </lineage>
</organism>